<protein>
    <recommendedName>
        <fullName evidence="2 5">RNA 3'-terminal phosphate cyclase</fullName>
        <shortName evidence="5">RNA cyclase</shortName>
        <shortName evidence="5">RNA-3'-phosphate cyclase</shortName>
        <ecNumber evidence="5 6">6.5.1.4</ecNumber>
    </recommendedName>
</protein>
<keyword evidence="4 5" id="KW-0547">Nucleotide-binding</keyword>
<organism evidence="10">
    <name type="scientific">Caldiarchaeum subterraneum</name>
    <dbReference type="NCBI Taxonomy" id="311458"/>
    <lineage>
        <taxon>Archaea</taxon>
        <taxon>Nitrososphaerota</taxon>
        <taxon>Candidatus Caldarchaeales</taxon>
        <taxon>Candidatus Caldarchaeaceae</taxon>
        <taxon>Candidatus Caldarchaeum</taxon>
    </lineage>
</organism>
<evidence type="ECO:0000259" key="7">
    <source>
        <dbReference type="Pfam" id="PF01137"/>
    </source>
</evidence>
<dbReference type="GO" id="GO:0003963">
    <property type="term" value="F:RNA-3'-phosphate cyclase activity"/>
    <property type="evidence" value="ECO:0007669"/>
    <property type="project" value="UniProtKB-UniRule"/>
</dbReference>
<dbReference type="HAMAP" id="MF_00200">
    <property type="entry name" value="RTC"/>
    <property type="match status" value="1"/>
</dbReference>
<keyword evidence="5" id="KW-0067">ATP-binding</keyword>
<dbReference type="EC" id="6.5.1.4" evidence="5 6"/>
<sequence length="360" mass="39232">MERFLELDGSIGEGGGQVLRVALAISAIIRRPLHVYNIRKKRSNPGLRNQHLTAVRAVQLACGGEVRNAHIGSTEIFFIPGKDTIEKLFLDTGTAGSTSLVLQSLIPVLCFGKTRTLFRIRGGTNNPNAPTFEYFQQIFFHFLHRIGVECGLRLLRRGFYPRGGGEVEGYIVPVKRISAFSLTERPQLTKVSIHAYTSRLPPHVAKRMAESCRQRLQADGITVVETREEVLTESMHGCAVDPGAGIFVAGEFDTIRMGVDRLGEKGVPAEKVGQEAAEDFLKEYRSGAPVDTHLGDMLVIYAALAEGVSTYRVSTLTMHTLTSIDVCKALLEITASVDGELGGPATITIRGTGILNKNIS</sequence>
<dbReference type="Pfam" id="PF05189">
    <property type="entry name" value="RTC_insert"/>
    <property type="match status" value="1"/>
</dbReference>
<dbReference type="InterPro" id="IPR000228">
    <property type="entry name" value="RNA3'_term_phos_cyc"/>
</dbReference>
<dbReference type="InterPro" id="IPR037136">
    <property type="entry name" value="RNA3'_phos_cyclase_dom_sf"/>
</dbReference>
<evidence type="ECO:0000313" key="9">
    <source>
        <dbReference type="EMBL" id="HGL40880.1"/>
    </source>
</evidence>
<feature type="domain" description="RNA 3'-terminal phosphate cyclase" evidence="7">
    <location>
        <begin position="11"/>
        <end position="336"/>
    </location>
</feature>
<comment type="catalytic activity">
    <reaction evidence="5">
        <text>a 3'-end 3'-phospho-ribonucleotide-RNA + ATP = a 3'-end 2',3'-cyclophospho-ribonucleotide-RNA + AMP + diphosphate</text>
        <dbReference type="Rhea" id="RHEA:23976"/>
        <dbReference type="Rhea" id="RHEA-COMP:10463"/>
        <dbReference type="Rhea" id="RHEA-COMP:10464"/>
        <dbReference type="ChEBI" id="CHEBI:30616"/>
        <dbReference type="ChEBI" id="CHEBI:33019"/>
        <dbReference type="ChEBI" id="CHEBI:83062"/>
        <dbReference type="ChEBI" id="CHEBI:83064"/>
        <dbReference type="ChEBI" id="CHEBI:456215"/>
        <dbReference type="EC" id="6.5.1.4"/>
    </reaction>
</comment>
<reference evidence="10" key="1">
    <citation type="journal article" date="2020" name="mSystems">
        <title>Genome- and Community-Level Interaction Insights into Carbon Utilization and Element Cycling Functions of Hydrothermarchaeota in Hydrothermal Sediment.</title>
        <authorList>
            <person name="Zhou Z."/>
            <person name="Liu Y."/>
            <person name="Xu W."/>
            <person name="Pan J."/>
            <person name="Luo Z.H."/>
            <person name="Li M."/>
        </authorList>
    </citation>
    <scope>NUCLEOTIDE SEQUENCE [LARGE SCALE GENOMIC DNA]</scope>
    <source>
        <strain evidence="10">SpSt-613</strain>
        <strain evidence="9">SpSt-669</strain>
    </source>
</reference>
<dbReference type="NCBIfam" id="TIGR03399">
    <property type="entry name" value="RNA_3prim_cycl"/>
    <property type="match status" value="1"/>
</dbReference>
<dbReference type="PANTHER" id="PTHR11096">
    <property type="entry name" value="RNA 3' TERMINAL PHOSPHATE CYCLASE"/>
    <property type="match status" value="1"/>
</dbReference>
<keyword evidence="5" id="KW-0963">Cytoplasm</keyword>
<accession>A0A7C4E253</accession>
<feature type="binding site" evidence="5">
    <location>
        <position position="103"/>
    </location>
    <ligand>
        <name>ATP</name>
        <dbReference type="ChEBI" id="CHEBI:30616"/>
    </ligand>
</feature>
<feature type="domain" description="RNA 3'-terminal phosphate cyclase insert" evidence="8">
    <location>
        <begin position="183"/>
        <end position="283"/>
    </location>
</feature>
<dbReference type="Gene3D" id="3.65.10.20">
    <property type="entry name" value="RNA 3'-terminal phosphate cyclase domain"/>
    <property type="match status" value="1"/>
</dbReference>
<evidence type="ECO:0000256" key="3">
    <source>
        <dbReference type="ARBA" id="ARBA00022598"/>
    </source>
</evidence>
<comment type="function">
    <text evidence="5">Catalyzes the conversion of 3'-phosphate to a 2',3'-cyclic phosphodiester at the end of RNA. The mechanism of action of the enzyme occurs in 3 steps: (A) adenylation of the enzyme by ATP; (B) transfer of adenylate to an RNA-N3'P to produce RNA-N3'PP5'A; (C) and attack of the adjacent 2'-hydroxyl on the 3'-phosphorus in the diester linkage to produce the cyclic end product. The biological role of this enzyme is unknown but it is likely to function in some aspects of cellular RNA processing.</text>
</comment>
<dbReference type="InterPro" id="IPR023797">
    <property type="entry name" value="RNA3'_phos_cyclase_dom"/>
</dbReference>
<dbReference type="InterPro" id="IPR036553">
    <property type="entry name" value="RPTC_insert"/>
</dbReference>
<dbReference type="AlphaFoldDB" id="A0A7C4E253"/>
<evidence type="ECO:0000256" key="6">
    <source>
        <dbReference type="NCBIfam" id="TIGR03399"/>
    </source>
</evidence>
<keyword evidence="3 5" id="KW-0436">Ligase</keyword>
<comment type="caution">
    <text evidence="10">The sequence shown here is derived from an EMBL/GenBank/DDBJ whole genome shotgun (WGS) entry which is preliminary data.</text>
</comment>
<comment type="caution">
    <text evidence="5">Lacks conserved residue(s) required for the propagation of feature annotation.</text>
</comment>
<dbReference type="EMBL" id="DTCM01000058">
    <property type="protein sequence ID" value="HGL40880.1"/>
    <property type="molecule type" value="Genomic_DNA"/>
</dbReference>
<evidence type="ECO:0000256" key="2">
    <source>
        <dbReference type="ARBA" id="ARBA00021428"/>
    </source>
</evidence>
<dbReference type="EMBL" id="DTAD01000055">
    <property type="protein sequence ID" value="HGN90481.1"/>
    <property type="molecule type" value="Genomic_DNA"/>
</dbReference>
<dbReference type="SUPFAM" id="SSF55205">
    <property type="entry name" value="EPT/RTPC-like"/>
    <property type="match status" value="1"/>
</dbReference>
<dbReference type="PANTHER" id="PTHR11096:SF0">
    <property type="entry name" value="RNA 3'-TERMINAL PHOSPHATE CYCLASE"/>
    <property type="match status" value="1"/>
</dbReference>
<dbReference type="InterPro" id="IPR013791">
    <property type="entry name" value="RNA3'-term_phos_cycl_insert"/>
</dbReference>
<dbReference type="SUPFAM" id="SSF52913">
    <property type="entry name" value="RNA 3'-terminal phosphate cyclase, RPTC, insert domain"/>
    <property type="match status" value="1"/>
</dbReference>
<dbReference type="Pfam" id="PF01137">
    <property type="entry name" value="RTC"/>
    <property type="match status" value="1"/>
</dbReference>
<evidence type="ECO:0000256" key="5">
    <source>
        <dbReference type="HAMAP-Rule" id="MF_00200"/>
    </source>
</evidence>
<evidence type="ECO:0000259" key="8">
    <source>
        <dbReference type="Pfam" id="PF05189"/>
    </source>
</evidence>
<dbReference type="GO" id="GO:0005524">
    <property type="term" value="F:ATP binding"/>
    <property type="evidence" value="ECO:0007669"/>
    <property type="project" value="UniProtKB-KW"/>
</dbReference>
<comment type="subcellular location">
    <subcellularLocation>
        <location evidence="5">Cytoplasm</location>
    </subcellularLocation>
</comment>
<dbReference type="InterPro" id="IPR020719">
    <property type="entry name" value="RNA3'_term_phos_cycl-like_CS"/>
</dbReference>
<dbReference type="PIRSF" id="PIRSF005378">
    <property type="entry name" value="RNA3'_term_phos_cycl_euk"/>
    <property type="match status" value="1"/>
</dbReference>
<name>A0A7C4E253_CALS0</name>
<feature type="active site" description="Tele-AMP-histidine intermediate" evidence="5">
    <location>
        <position position="319"/>
    </location>
</feature>
<dbReference type="InterPro" id="IPR017770">
    <property type="entry name" value="RNA3'_term_phos_cyc_type_1"/>
</dbReference>
<dbReference type="GO" id="GO:0006396">
    <property type="term" value="P:RNA processing"/>
    <property type="evidence" value="ECO:0007669"/>
    <property type="project" value="UniProtKB-UniRule"/>
</dbReference>
<comment type="similarity">
    <text evidence="1 5">Belongs to the RNA 3'-terminal cyclase family. Type 1 subfamily.</text>
</comment>
<dbReference type="Gene3D" id="3.30.360.20">
    <property type="entry name" value="RNA 3'-terminal phosphate cyclase, insert domain"/>
    <property type="match status" value="1"/>
</dbReference>
<gene>
    <name evidence="5" type="primary">rtcA</name>
    <name evidence="10" type="ORF">ENT82_05075</name>
    <name evidence="9" type="ORF">ENU43_04360</name>
</gene>
<dbReference type="GO" id="GO:0005737">
    <property type="term" value="C:cytoplasm"/>
    <property type="evidence" value="ECO:0007669"/>
    <property type="project" value="UniProtKB-SubCell"/>
</dbReference>
<proteinExistence type="inferred from homology"/>
<dbReference type="PROSITE" id="PS01287">
    <property type="entry name" value="RTC"/>
    <property type="match status" value="1"/>
</dbReference>
<evidence type="ECO:0000256" key="1">
    <source>
        <dbReference type="ARBA" id="ARBA00009206"/>
    </source>
</evidence>
<evidence type="ECO:0000313" key="10">
    <source>
        <dbReference type="EMBL" id="HGN90481.1"/>
    </source>
</evidence>
<evidence type="ECO:0000256" key="4">
    <source>
        <dbReference type="ARBA" id="ARBA00022741"/>
    </source>
</evidence>
<dbReference type="InterPro" id="IPR013792">
    <property type="entry name" value="RNA3'P_cycl/enolpyr_Trfase_a/b"/>
</dbReference>